<proteinExistence type="predicted"/>
<accession>A0A821U0U3</accession>
<gene>
    <name evidence="1" type="ORF">TOA249_LOCUS29168</name>
</gene>
<dbReference type="AlphaFoldDB" id="A0A821U0U3"/>
<sequence>CSRDVPLFNEHVLEIQRFQVLSMLQLKVGDARICLNCPTSHYSSIAIIYDSALMCIHSLLWKKIVHINMVYGHRTEVRIQYRGTREESTRDLDSQYDSNVEEDVHINEYDEEPTEILACVSTSQLFAPQRKHTLVESSITINSHLSTLP</sequence>
<protein>
    <submittedName>
        <fullName evidence="1">Uncharacterized protein</fullName>
    </submittedName>
</protein>
<name>A0A821U0U3_9BILA</name>
<evidence type="ECO:0000313" key="2">
    <source>
        <dbReference type="Proteomes" id="UP000663838"/>
    </source>
</evidence>
<comment type="caution">
    <text evidence="1">The sequence shown here is derived from an EMBL/GenBank/DDBJ whole genome shotgun (WGS) entry which is preliminary data.</text>
</comment>
<dbReference type="Proteomes" id="UP000663838">
    <property type="component" value="Unassembled WGS sequence"/>
</dbReference>
<evidence type="ECO:0000313" key="1">
    <source>
        <dbReference type="EMBL" id="CAF4879810.1"/>
    </source>
</evidence>
<feature type="non-terminal residue" evidence="1">
    <location>
        <position position="1"/>
    </location>
</feature>
<organism evidence="1 2">
    <name type="scientific">Rotaria socialis</name>
    <dbReference type="NCBI Taxonomy" id="392032"/>
    <lineage>
        <taxon>Eukaryota</taxon>
        <taxon>Metazoa</taxon>
        <taxon>Spiralia</taxon>
        <taxon>Gnathifera</taxon>
        <taxon>Rotifera</taxon>
        <taxon>Eurotatoria</taxon>
        <taxon>Bdelloidea</taxon>
        <taxon>Philodinida</taxon>
        <taxon>Philodinidae</taxon>
        <taxon>Rotaria</taxon>
    </lineage>
</organism>
<reference evidence="1" key="1">
    <citation type="submission" date="2021-02" db="EMBL/GenBank/DDBJ databases">
        <authorList>
            <person name="Nowell W R."/>
        </authorList>
    </citation>
    <scope>NUCLEOTIDE SEQUENCE</scope>
</reference>
<dbReference type="EMBL" id="CAJOBS010004355">
    <property type="protein sequence ID" value="CAF4879810.1"/>
    <property type="molecule type" value="Genomic_DNA"/>
</dbReference>